<evidence type="ECO:0000256" key="1">
    <source>
        <dbReference type="SAM" id="SignalP"/>
    </source>
</evidence>
<organism evidence="2 3">
    <name type="scientific">Niastella caeni</name>
    <dbReference type="NCBI Taxonomy" id="2569763"/>
    <lineage>
        <taxon>Bacteria</taxon>
        <taxon>Pseudomonadati</taxon>
        <taxon>Bacteroidota</taxon>
        <taxon>Chitinophagia</taxon>
        <taxon>Chitinophagales</taxon>
        <taxon>Chitinophagaceae</taxon>
        <taxon>Niastella</taxon>
    </lineage>
</organism>
<protein>
    <recommendedName>
        <fullName evidence="4">Lipocalin-like domain-containing protein</fullName>
    </recommendedName>
</protein>
<dbReference type="RefSeq" id="WP_136578134.1">
    <property type="nucleotide sequence ID" value="NZ_STFF01000004.1"/>
</dbReference>
<sequence length="128" mass="14854">MKKYLFIFFTLLAAASFNANAQSKLTEQEVKELLCHKWKAVIMEIQGKQYNVEKEEDELFLTFLKDGTFIDSQEGNKSAKIKWTYTHSTMTLNTGGVLKKIFKIDDKELKFKSKMDGQNVIVTFKRVD</sequence>
<feature type="chain" id="PRO_5020868801" description="Lipocalin-like domain-containing protein" evidence="1">
    <location>
        <begin position="22"/>
        <end position="128"/>
    </location>
</feature>
<comment type="caution">
    <text evidence="2">The sequence shown here is derived from an EMBL/GenBank/DDBJ whole genome shotgun (WGS) entry which is preliminary data.</text>
</comment>
<gene>
    <name evidence="2" type="ORF">FAM09_15980</name>
</gene>
<dbReference type="AlphaFoldDB" id="A0A4S8HRN8"/>
<accession>A0A4S8HRN8</accession>
<keyword evidence="3" id="KW-1185">Reference proteome</keyword>
<evidence type="ECO:0000313" key="3">
    <source>
        <dbReference type="Proteomes" id="UP000306918"/>
    </source>
</evidence>
<dbReference type="OrthoDB" id="9963696at2"/>
<keyword evidence="1" id="KW-0732">Signal</keyword>
<proteinExistence type="predicted"/>
<evidence type="ECO:0000313" key="2">
    <source>
        <dbReference type="EMBL" id="THU38178.1"/>
    </source>
</evidence>
<dbReference type="Proteomes" id="UP000306918">
    <property type="component" value="Unassembled WGS sequence"/>
</dbReference>
<reference evidence="2 3" key="1">
    <citation type="submission" date="2019-04" db="EMBL/GenBank/DDBJ databases">
        <title>Niastella caeni sp. nov., isolated from activated sludge.</title>
        <authorList>
            <person name="Sheng M."/>
        </authorList>
    </citation>
    <scope>NUCLEOTIDE SEQUENCE [LARGE SCALE GENOMIC DNA]</scope>
    <source>
        <strain evidence="2 3">HX-2-15</strain>
    </source>
</reference>
<evidence type="ECO:0008006" key="4">
    <source>
        <dbReference type="Google" id="ProtNLM"/>
    </source>
</evidence>
<dbReference type="EMBL" id="STFF01000004">
    <property type="protein sequence ID" value="THU38178.1"/>
    <property type="molecule type" value="Genomic_DNA"/>
</dbReference>
<name>A0A4S8HRN8_9BACT</name>
<feature type="signal peptide" evidence="1">
    <location>
        <begin position="1"/>
        <end position="21"/>
    </location>
</feature>